<dbReference type="InterPro" id="IPR035647">
    <property type="entry name" value="EFG_III/V"/>
</dbReference>
<name>A0A2P7QTN4_9GAMM</name>
<dbReference type="SUPFAM" id="SSF54211">
    <property type="entry name" value="Ribosomal protein S5 domain 2-like"/>
    <property type="match status" value="1"/>
</dbReference>
<dbReference type="AlphaFoldDB" id="A0A2P7QTN4"/>
<dbReference type="NCBIfam" id="TIGR00257">
    <property type="entry name" value="IMPACT_YIGZ"/>
    <property type="match status" value="1"/>
</dbReference>
<evidence type="ECO:0000259" key="2">
    <source>
        <dbReference type="Pfam" id="PF01205"/>
    </source>
</evidence>
<dbReference type="Pfam" id="PF09186">
    <property type="entry name" value="DUF1949"/>
    <property type="match status" value="1"/>
</dbReference>
<dbReference type="PANTHER" id="PTHR16301:SF20">
    <property type="entry name" value="IMPACT FAMILY MEMBER YIGZ"/>
    <property type="match status" value="1"/>
</dbReference>
<dbReference type="InterPro" id="IPR036956">
    <property type="entry name" value="Impact_N_sf"/>
</dbReference>
<dbReference type="PANTHER" id="PTHR16301">
    <property type="entry name" value="IMPACT-RELATED"/>
    <property type="match status" value="1"/>
</dbReference>
<dbReference type="EMBL" id="PXYH01000013">
    <property type="protein sequence ID" value="PSJ41327.1"/>
    <property type="molecule type" value="Genomic_DNA"/>
</dbReference>
<evidence type="ECO:0000313" key="4">
    <source>
        <dbReference type="EMBL" id="PSJ41327.1"/>
    </source>
</evidence>
<dbReference type="GO" id="GO:0006446">
    <property type="term" value="P:regulation of translational initiation"/>
    <property type="evidence" value="ECO:0007669"/>
    <property type="project" value="TreeGrafter"/>
</dbReference>
<comment type="similarity">
    <text evidence="1">Belongs to the IMPACT family.</text>
</comment>
<keyword evidence="5" id="KW-1185">Reference proteome</keyword>
<dbReference type="Gene3D" id="3.30.70.240">
    <property type="match status" value="1"/>
</dbReference>
<proteinExistence type="inferred from homology"/>
<dbReference type="Gene3D" id="3.30.230.30">
    <property type="entry name" value="Impact, N-terminal domain"/>
    <property type="match status" value="1"/>
</dbReference>
<evidence type="ECO:0000259" key="3">
    <source>
        <dbReference type="Pfam" id="PF09186"/>
    </source>
</evidence>
<accession>A0A2P7QTN4</accession>
<dbReference type="OrthoDB" id="9813771at2"/>
<dbReference type="InterPro" id="IPR023582">
    <property type="entry name" value="Impact"/>
</dbReference>
<dbReference type="PROSITE" id="PS00910">
    <property type="entry name" value="UPF0029"/>
    <property type="match status" value="1"/>
</dbReference>
<dbReference type="GO" id="GO:0043168">
    <property type="term" value="F:anion binding"/>
    <property type="evidence" value="ECO:0007669"/>
    <property type="project" value="UniProtKB-ARBA"/>
</dbReference>
<dbReference type="RefSeq" id="WP_106453716.1">
    <property type="nucleotide sequence ID" value="NZ_PXYH01000013.1"/>
</dbReference>
<dbReference type="InterPro" id="IPR020569">
    <property type="entry name" value="UPF0029_Impact_CS"/>
</dbReference>
<feature type="domain" description="Impact N-terminal" evidence="2">
    <location>
        <begin position="20"/>
        <end position="127"/>
    </location>
</feature>
<sequence>MGSSPYLIPAAPIVWEQEIKKSRFIACLAHTPDIASARAWIGQLRDAHPQAGHHCWGFVAGMPGDSRVLGFSDDGEPSGTAGKPILAQLQGAGIGEVTAVVVRYFGGIKLGTGGLVRAYGGSVAAALATLSTREKCILGRLAVEADYSDMAQLESLLKQAGADWERVDYGARVSGILLVDVRLLATLARQILDRTQGRVIARPIND</sequence>
<dbReference type="GO" id="GO:0017111">
    <property type="term" value="F:ribonucleoside triphosphate phosphatase activity"/>
    <property type="evidence" value="ECO:0007669"/>
    <property type="project" value="UniProtKB-ARBA"/>
</dbReference>
<gene>
    <name evidence="4" type="ORF">C7I36_10770</name>
</gene>
<dbReference type="Proteomes" id="UP000242181">
    <property type="component" value="Unassembled WGS sequence"/>
</dbReference>
<evidence type="ECO:0000313" key="5">
    <source>
        <dbReference type="Proteomes" id="UP000242181"/>
    </source>
</evidence>
<dbReference type="InterPro" id="IPR015269">
    <property type="entry name" value="UPF0029_Impact_C"/>
</dbReference>
<comment type="caution">
    <text evidence="4">The sequence shown here is derived from an EMBL/GenBank/DDBJ whole genome shotgun (WGS) entry which is preliminary data.</text>
</comment>
<protein>
    <submittedName>
        <fullName evidence="4">YigZ family protein</fullName>
    </submittedName>
</protein>
<dbReference type="GO" id="GO:0005737">
    <property type="term" value="C:cytoplasm"/>
    <property type="evidence" value="ECO:0007669"/>
    <property type="project" value="TreeGrafter"/>
</dbReference>
<evidence type="ECO:0000256" key="1">
    <source>
        <dbReference type="ARBA" id="ARBA00007665"/>
    </source>
</evidence>
<organism evidence="4 5">
    <name type="scientific">Zobellella taiwanensis</name>
    <dbReference type="NCBI Taxonomy" id="347535"/>
    <lineage>
        <taxon>Bacteria</taxon>
        <taxon>Pseudomonadati</taxon>
        <taxon>Pseudomonadota</taxon>
        <taxon>Gammaproteobacteria</taxon>
        <taxon>Aeromonadales</taxon>
        <taxon>Aeromonadaceae</taxon>
        <taxon>Zobellella</taxon>
    </lineage>
</organism>
<dbReference type="Pfam" id="PF01205">
    <property type="entry name" value="Impact_N"/>
    <property type="match status" value="1"/>
</dbReference>
<dbReference type="InterPro" id="IPR001498">
    <property type="entry name" value="Impact_N"/>
</dbReference>
<dbReference type="InterPro" id="IPR015796">
    <property type="entry name" value="Impact_YigZ-like"/>
</dbReference>
<dbReference type="SUPFAM" id="SSF54980">
    <property type="entry name" value="EF-G C-terminal domain-like"/>
    <property type="match status" value="1"/>
</dbReference>
<dbReference type="GO" id="GO:0032561">
    <property type="term" value="F:guanyl ribonucleotide binding"/>
    <property type="evidence" value="ECO:0007669"/>
    <property type="project" value="UniProtKB-ARBA"/>
</dbReference>
<feature type="domain" description="UPF0029" evidence="3">
    <location>
        <begin position="143"/>
        <end position="198"/>
    </location>
</feature>
<dbReference type="InterPro" id="IPR020568">
    <property type="entry name" value="Ribosomal_Su5_D2-typ_SF"/>
</dbReference>
<reference evidence="4 5" key="1">
    <citation type="submission" date="2018-03" db="EMBL/GenBank/DDBJ databases">
        <title>The draft genome of Zobellella taiwanensis JCM 13381.</title>
        <authorList>
            <person name="Liu L."/>
            <person name="Li L."/>
            <person name="Wang T."/>
            <person name="Zhang X."/>
            <person name="Liang L."/>
        </authorList>
    </citation>
    <scope>NUCLEOTIDE SEQUENCE [LARGE SCALE GENOMIC DNA]</scope>
    <source>
        <strain evidence="4 5">JCM 13381</strain>
    </source>
</reference>